<dbReference type="EMBL" id="BAAACX010000008">
    <property type="protein sequence ID" value="GAA0387497.1"/>
    <property type="molecule type" value="Genomic_DNA"/>
</dbReference>
<dbReference type="Pfam" id="PF15777">
    <property type="entry name" value="Anti-TRAP"/>
    <property type="match status" value="1"/>
</dbReference>
<name>A0ABP3I4B8_9BACL</name>
<sequence length="57" mass="6232">MSNVISTDDLELSCPNCDGKKIIIVNGSEEKCQKCEGKGVILTALGQTLLHFIKKHM</sequence>
<comment type="caution">
    <text evidence="1">The sequence shown here is derived from an EMBL/GenBank/DDBJ whole genome shotgun (WGS) entry which is preliminary data.</text>
</comment>
<reference evidence="2" key="1">
    <citation type="journal article" date="2019" name="Int. J. Syst. Evol. Microbiol.">
        <title>The Global Catalogue of Microorganisms (GCM) 10K type strain sequencing project: providing services to taxonomists for standard genome sequencing and annotation.</title>
        <authorList>
            <consortium name="The Broad Institute Genomics Platform"/>
            <consortium name="The Broad Institute Genome Sequencing Center for Infectious Disease"/>
            <person name="Wu L."/>
            <person name="Ma J."/>
        </authorList>
    </citation>
    <scope>NUCLEOTIDE SEQUENCE [LARGE SCALE GENOMIC DNA]</scope>
    <source>
        <strain evidence="2">JCM 12774</strain>
    </source>
</reference>
<accession>A0ABP3I4B8</accession>
<dbReference type="Proteomes" id="UP001500340">
    <property type="component" value="Unassembled WGS sequence"/>
</dbReference>
<keyword evidence="2" id="KW-1185">Reference proteome</keyword>
<dbReference type="RefSeq" id="WP_343860162.1">
    <property type="nucleotide sequence ID" value="NZ_BAAACX010000008.1"/>
</dbReference>
<organism evidence="1 2">
    <name type="scientific">Paenibacillus motobuensis</name>
    <dbReference type="NCBI Taxonomy" id="295324"/>
    <lineage>
        <taxon>Bacteria</taxon>
        <taxon>Bacillati</taxon>
        <taxon>Bacillota</taxon>
        <taxon>Bacilli</taxon>
        <taxon>Bacillales</taxon>
        <taxon>Paenibacillaceae</taxon>
        <taxon>Paenibacillus</taxon>
    </lineage>
</organism>
<gene>
    <name evidence="1" type="primary">rtpA</name>
    <name evidence="1" type="ORF">GCM10008933_18070</name>
</gene>
<dbReference type="InterPro" id="IPR036410">
    <property type="entry name" value="HSP_DnaJ_Cys-rich_dom_sf"/>
</dbReference>
<protein>
    <submittedName>
        <fullName evidence="1">Anti-TRAP regulator</fullName>
    </submittedName>
</protein>
<dbReference type="Gene3D" id="6.20.20.10">
    <property type="match status" value="1"/>
</dbReference>
<evidence type="ECO:0000313" key="2">
    <source>
        <dbReference type="Proteomes" id="UP001500340"/>
    </source>
</evidence>
<evidence type="ECO:0000313" key="1">
    <source>
        <dbReference type="EMBL" id="GAA0387497.1"/>
    </source>
</evidence>
<dbReference type="InterPro" id="IPR031538">
    <property type="entry name" value="Anti-TRAP"/>
</dbReference>
<dbReference type="SUPFAM" id="SSF57938">
    <property type="entry name" value="DnaJ/Hsp40 cysteine-rich domain"/>
    <property type="match status" value="1"/>
</dbReference>
<proteinExistence type="predicted"/>